<accession>A0A837GCV1</accession>
<gene>
    <name evidence="1" type="ORF">TW71_01815</name>
</gene>
<proteinExistence type="predicted"/>
<dbReference type="GO" id="GO:1990189">
    <property type="term" value="F:protein N-terminal-serine acetyltransferase activity"/>
    <property type="evidence" value="ECO:0007669"/>
    <property type="project" value="TreeGrafter"/>
</dbReference>
<dbReference type="RefSeq" id="WP_045984781.1">
    <property type="nucleotide sequence ID" value="NZ_CP016556.1"/>
</dbReference>
<dbReference type="PANTHER" id="PTHR43441">
    <property type="entry name" value="RIBOSOMAL-PROTEIN-SERINE ACETYLTRANSFERASE"/>
    <property type="match status" value="1"/>
</dbReference>
<keyword evidence="1" id="KW-0687">Ribonucleoprotein</keyword>
<dbReference type="GO" id="GO:0008999">
    <property type="term" value="F:protein-N-terminal-alanine acetyltransferase activity"/>
    <property type="evidence" value="ECO:0007669"/>
    <property type="project" value="TreeGrafter"/>
</dbReference>
<dbReference type="Gene3D" id="3.40.630.30">
    <property type="match status" value="1"/>
</dbReference>
<evidence type="ECO:0000313" key="1">
    <source>
        <dbReference type="EMBL" id="KJY77793.1"/>
    </source>
</evidence>
<dbReference type="AlphaFoldDB" id="A0A837GCV1"/>
<dbReference type="InterPro" id="IPR000182">
    <property type="entry name" value="GNAT_dom"/>
</dbReference>
<dbReference type="PANTHER" id="PTHR43441:SF3">
    <property type="entry name" value="ACETYLTRANSFERASE"/>
    <property type="match status" value="1"/>
</dbReference>
<dbReference type="InterPro" id="IPR051908">
    <property type="entry name" value="Ribosomal_N-acetyltransferase"/>
</dbReference>
<keyword evidence="1" id="KW-0689">Ribosomal protein</keyword>
<dbReference type="InterPro" id="IPR016181">
    <property type="entry name" value="Acyl_CoA_acyltransferase"/>
</dbReference>
<name>A0A837GCV1_9VIBR</name>
<organism evidence="1">
    <name type="scientific">Vibrio coralliilyticus</name>
    <dbReference type="NCBI Taxonomy" id="190893"/>
    <lineage>
        <taxon>Bacteria</taxon>
        <taxon>Pseudomonadati</taxon>
        <taxon>Pseudomonadota</taxon>
        <taxon>Gammaproteobacteria</taxon>
        <taxon>Vibrionales</taxon>
        <taxon>Vibrionaceae</taxon>
        <taxon>Vibrio</taxon>
    </lineage>
</organism>
<dbReference type="GO" id="GO:0005840">
    <property type="term" value="C:ribosome"/>
    <property type="evidence" value="ECO:0007669"/>
    <property type="project" value="UniProtKB-KW"/>
</dbReference>
<dbReference type="SUPFAM" id="SSF55729">
    <property type="entry name" value="Acyl-CoA N-acyltransferases (Nat)"/>
    <property type="match status" value="1"/>
</dbReference>
<protein>
    <submittedName>
        <fullName evidence="1">Ribosomal protein acetyltransferase</fullName>
    </submittedName>
</protein>
<dbReference type="Pfam" id="PF13302">
    <property type="entry name" value="Acetyltransf_3"/>
    <property type="match status" value="1"/>
</dbReference>
<comment type="caution">
    <text evidence="1">The sequence shown here is derived from an EMBL/GenBank/DDBJ whole genome shotgun (WGS) entry which is preliminary data.</text>
</comment>
<keyword evidence="1" id="KW-0808">Transferase</keyword>
<dbReference type="PROSITE" id="PS51186">
    <property type="entry name" value="GNAT"/>
    <property type="match status" value="1"/>
</dbReference>
<reference evidence="1" key="1">
    <citation type="journal article" date="2015" name="BMC Genomics">
        <title>Genome mining reveals unlocked bioactive potential of marine Gram-negative bacteria.</title>
        <authorList>
            <person name="Machado H."/>
            <person name="Sonnenschein E.C."/>
            <person name="Melchiorsen J."/>
            <person name="Gram L."/>
        </authorList>
    </citation>
    <scope>NUCLEOTIDE SEQUENCE</scope>
    <source>
        <strain evidence="1">S2052</strain>
    </source>
</reference>
<sequence length="176" mass="20228">METQRIKLTPPSLEYSESMFTVIEDSKEEFAPFLPWVTDSLTLTDIEENTKTALVNFEQFVDEFWFNIIEKATGHFIGAIGFIVRDKSVPYFEIGYWLRTSETGKGYVTEAVSLVERYAFRVRSARRLEIKMAESNIKSQAVATRCGYHFEACLVNGRRLPSGDLDNTLIYVKTQL</sequence>
<dbReference type="EMBL" id="JXXR01000001">
    <property type="protein sequence ID" value="KJY77793.1"/>
    <property type="molecule type" value="Genomic_DNA"/>
</dbReference>
<dbReference type="GO" id="GO:0005737">
    <property type="term" value="C:cytoplasm"/>
    <property type="evidence" value="ECO:0007669"/>
    <property type="project" value="TreeGrafter"/>
</dbReference>